<dbReference type="InterPro" id="IPR030931">
    <property type="entry name" value="Group_II_RT_mat"/>
</dbReference>
<evidence type="ECO:0000256" key="4">
    <source>
        <dbReference type="ARBA" id="ARBA00022842"/>
    </source>
</evidence>
<dbReference type="AlphaFoldDB" id="A0A645AXR6"/>
<dbReference type="SUPFAM" id="SSF56672">
    <property type="entry name" value="DNA/RNA polymerases"/>
    <property type="match status" value="1"/>
</dbReference>
<dbReference type="InterPro" id="IPR000123">
    <property type="entry name" value="Reverse_transcriptase_msDNA"/>
</dbReference>
<evidence type="ECO:0000256" key="7">
    <source>
        <dbReference type="ARBA" id="ARBA00048173"/>
    </source>
</evidence>
<keyword evidence="1" id="KW-0808">Transferase</keyword>
<dbReference type="GO" id="GO:0046872">
    <property type="term" value="F:metal ion binding"/>
    <property type="evidence" value="ECO:0007669"/>
    <property type="project" value="UniProtKB-KW"/>
</dbReference>
<name>A0A645AXR6_9ZZZZ</name>
<dbReference type="PROSITE" id="PS50878">
    <property type="entry name" value="RT_POL"/>
    <property type="match status" value="1"/>
</dbReference>
<evidence type="ECO:0000259" key="8">
    <source>
        <dbReference type="PROSITE" id="PS50878"/>
    </source>
</evidence>
<keyword evidence="3" id="KW-0479">Metal-binding</keyword>
<gene>
    <name evidence="9" type="ORF">SDC9_104789</name>
</gene>
<dbReference type="InterPro" id="IPR043502">
    <property type="entry name" value="DNA/RNA_pol_sf"/>
</dbReference>
<dbReference type="CDD" id="cd01651">
    <property type="entry name" value="RT_G2_intron"/>
    <property type="match status" value="1"/>
</dbReference>
<evidence type="ECO:0000256" key="1">
    <source>
        <dbReference type="ARBA" id="ARBA00022679"/>
    </source>
</evidence>
<evidence type="ECO:0000256" key="5">
    <source>
        <dbReference type="ARBA" id="ARBA00023118"/>
    </source>
</evidence>
<comment type="catalytic activity">
    <reaction evidence="7">
        <text>DNA(n) + a 2'-deoxyribonucleoside 5'-triphosphate = DNA(n+1) + diphosphate</text>
        <dbReference type="Rhea" id="RHEA:22508"/>
        <dbReference type="Rhea" id="RHEA-COMP:17339"/>
        <dbReference type="Rhea" id="RHEA-COMP:17340"/>
        <dbReference type="ChEBI" id="CHEBI:33019"/>
        <dbReference type="ChEBI" id="CHEBI:61560"/>
        <dbReference type="ChEBI" id="CHEBI:173112"/>
        <dbReference type="EC" id="2.7.7.49"/>
    </reaction>
</comment>
<dbReference type="Pfam" id="PF08388">
    <property type="entry name" value="GIIM"/>
    <property type="match status" value="1"/>
</dbReference>
<dbReference type="GO" id="GO:0003964">
    <property type="term" value="F:RNA-directed DNA polymerase activity"/>
    <property type="evidence" value="ECO:0007669"/>
    <property type="project" value="UniProtKB-EC"/>
</dbReference>
<dbReference type="Pfam" id="PF00078">
    <property type="entry name" value="RVT_1"/>
    <property type="match status" value="1"/>
</dbReference>
<dbReference type="InterPro" id="IPR051083">
    <property type="entry name" value="GrpII_Intron_Splice-Mob/Def"/>
</dbReference>
<keyword evidence="2" id="KW-0548">Nucleotidyltransferase</keyword>
<accession>A0A645AXR6</accession>
<dbReference type="PANTHER" id="PTHR34047">
    <property type="entry name" value="NUCLEAR INTRON MATURASE 1, MITOCHONDRIAL-RELATED"/>
    <property type="match status" value="1"/>
</dbReference>
<evidence type="ECO:0000256" key="3">
    <source>
        <dbReference type="ARBA" id="ARBA00022723"/>
    </source>
</evidence>
<keyword evidence="4" id="KW-0460">Magnesium</keyword>
<evidence type="ECO:0000256" key="6">
    <source>
        <dbReference type="ARBA" id="ARBA00034120"/>
    </source>
</evidence>
<protein>
    <recommendedName>
        <fullName evidence="8">Reverse transcriptase domain-containing protein</fullName>
    </recommendedName>
</protein>
<organism evidence="9">
    <name type="scientific">bioreactor metagenome</name>
    <dbReference type="NCBI Taxonomy" id="1076179"/>
    <lineage>
        <taxon>unclassified sequences</taxon>
        <taxon>metagenomes</taxon>
        <taxon>ecological metagenomes</taxon>
    </lineage>
</organism>
<dbReference type="GO" id="GO:0003723">
    <property type="term" value="F:RNA binding"/>
    <property type="evidence" value="ECO:0007669"/>
    <property type="project" value="InterPro"/>
</dbReference>
<feature type="domain" description="Reverse transcriptase" evidence="8">
    <location>
        <begin position="48"/>
        <end position="274"/>
    </location>
</feature>
<comment type="similarity">
    <text evidence="6">Belongs to the bacterial reverse transcriptase family.</text>
</comment>
<dbReference type="GO" id="GO:0051607">
    <property type="term" value="P:defense response to virus"/>
    <property type="evidence" value="ECO:0007669"/>
    <property type="project" value="UniProtKB-KW"/>
</dbReference>
<dbReference type="PANTHER" id="PTHR34047:SF8">
    <property type="entry name" value="PROTEIN YKFC"/>
    <property type="match status" value="1"/>
</dbReference>
<sequence>MELMNEILNRENLKSAYENVVRNKGSCGVDGIRTDALKKWLNYHWPRMKDELINGTYHPKAVLGVSIPKRSGGERLLGIPTTGDRMIQQAINQVLNPLFDPEFSPFSYGFRPGKNAGQAIGQTLVYINQGYNSIVDIDLQRFFDEVNHDYLMNLIKGKVNDPKVLRLIWRYLRSPVQINGKLHKRRKGVPQGGPLSPLLSNIVLNELDKELANRGLRFVRYADDFSIFLKTARSAHRVMRNITRFITTQLHLQVNKQKSAVRKPLNYEYLGFAFESTYKKGDRGQYQLVVSKDSLAALKYKIKTITRKTIPASFDERIHRLNLLMRGWLNYFKQASIHGKLKALDGRVRNRLRYCIWHHWKKPRRKAINLTRLGVPERTAWQWAHSRMGGWAISCSPILITTITLDRLKLRGYRSFLDYYLEIR</sequence>
<dbReference type="InterPro" id="IPR013597">
    <property type="entry name" value="Mat_intron_G2"/>
</dbReference>
<comment type="caution">
    <text evidence="9">The sequence shown here is derived from an EMBL/GenBank/DDBJ whole genome shotgun (WGS) entry which is preliminary data.</text>
</comment>
<dbReference type="EMBL" id="VSSQ01016529">
    <property type="protein sequence ID" value="MPM57960.1"/>
    <property type="molecule type" value="Genomic_DNA"/>
</dbReference>
<dbReference type="NCBIfam" id="TIGR04416">
    <property type="entry name" value="group_II_RT_mat"/>
    <property type="match status" value="1"/>
</dbReference>
<reference evidence="9" key="1">
    <citation type="submission" date="2019-08" db="EMBL/GenBank/DDBJ databases">
        <authorList>
            <person name="Kucharzyk K."/>
            <person name="Murdoch R.W."/>
            <person name="Higgins S."/>
            <person name="Loffler F."/>
        </authorList>
    </citation>
    <scope>NUCLEOTIDE SEQUENCE</scope>
</reference>
<dbReference type="InterPro" id="IPR000477">
    <property type="entry name" value="RT_dom"/>
</dbReference>
<evidence type="ECO:0000313" key="9">
    <source>
        <dbReference type="EMBL" id="MPM57960.1"/>
    </source>
</evidence>
<keyword evidence="5" id="KW-0051">Antiviral defense</keyword>
<dbReference type="PRINTS" id="PR00866">
    <property type="entry name" value="RNADNAPOLMS"/>
</dbReference>
<evidence type="ECO:0000256" key="2">
    <source>
        <dbReference type="ARBA" id="ARBA00022695"/>
    </source>
</evidence>
<proteinExistence type="inferred from homology"/>